<keyword evidence="11" id="KW-0411">Iron-sulfur</keyword>
<dbReference type="Gene3D" id="1.10.340.30">
    <property type="entry name" value="Hypothetical protein, domain 2"/>
    <property type="match status" value="1"/>
</dbReference>
<dbReference type="GO" id="GO:0046872">
    <property type="term" value="F:metal ion binding"/>
    <property type="evidence" value="ECO:0007669"/>
    <property type="project" value="UniProtKB-UniRule"/>
</dbReference>
<name>A0AA51X5P7_9GAMM</name>
<dbReference type="InterPro" id="IPR011257">
    <property type="entry name" value="DNA_glycosylase"/>
</dbReference>
<dbReference type="SUPFAM" id="SSF48150">
    <property type="entry name" value="DNA-glycosylase"/>
    <property type="match status" value="1"/>
</dbReference>
<evidence type="ECO:0000259" key="15">
    <source>
        <dbReference type="SMART" id="SM00478"/>
    </source>
</evidence>
<dbReference type="GO" id="GO:0051539">
    <property type="term" value="F:4 iron, 4 sulfur cluster binding"/>
    <property type="evidence" value="ECO:0007669"/>
    <property type="project" value="UniProtKB-UniRule"/>
</dbReference>
<protein>
    <recommendedName>
        <fullName evidence="5 14">Adenine DNA glycosylase</fullName>
        <ecNumber evidence="4 14">3.2.2.31</ecNumber>
    </recommendedName>
</protein>
<dbReference type="PANTHER" id="PTHR42944:SF1">
    <property type="entry name" value="ADENINE DNA GLYCOSYLASE"/>
    <property type="match status" value="1"/>
</dbReference>
<dbReference type="GO" id="GO:0032357">
    <property type="term" value="F:oxidized purine DNA binding"/>
    <property type="evidence" value="ECO:0007669"/>
    <property type="project" value="TreeGrafter"/>
</dbReference>
<keyword evidence="13 14" id="KW-0326">Glycosidase</keyword>
<keyword evidence="10 14" id="KW-0408">Iron</keyword>
<evidence type="ECO:0000313" key="17">
    <source>
        <dbReference type="Proteomes" id="UP001239782"/>
    </source>
</evidence>
<keyword evidence="8 14" id="KW-0227">DNA damage</keyword>
<sequence>MQAKEFQRRILQYYQQYGRKHLPWQQNKTHYRVWVSEVMLQQTQVTTVIPYYLSFMERFPDLAALATANQDDVLAQWTGLGYYSRARNLHKCAQQVHFELNGKWPSNVEALEQLPGIGRSTAGAIHSLVTGQPATILDGNVKRVLCRFYAIEGWPGKPKVHKALWELADKLTPAQQVDHYNQAMMDLGATLCTRSKPQCDACPVQSGCAAFAAGTQKNYPTSKPKTNKPERSAIFIVAQYKQQILLEKRPEQGIWGGLWSLPQAEMDTSDDALASCLGMPLPPVTIQSLPAFRHTFSHFHLHIHPRKLVLSKKPRGVMDSDRWQWQDRSQLDALGMPGPIIQLLKNMEPAT</sequence>
<dbReference type="EC" id="3.2.2.31" evidence="4 14"/>
<evidence type="ECO:0000256" key="12">
    <source>
        <dbReference type="ARBA" id="ARBA00023204"/>
    </source>
</evidence>
<dbReference type="FunFam" id="1.10.1670.10:FF:000002">
    <property type="entry name" value="Adenine DNA glycosylase"/>
    <property type="match status" value="1"/>
</dbReference>
<evidence type="ECO:0000256" key="4">
    <source>
        <dbReference type="ARBA" id="ARBA00012045"/>
    </source>
</evidence>
<proteinExistence type="inferred from homology"/>
<evidence type="ECO:0000256" key="10">
    <source>
        <dbReference type="ARBA" id="ARBA00023004"/>
    </source>
</evidence>
<evidence type="ECO:0000256" key="13">
    <source>
        <dbReference type="ARBA" id="ARBA00023295"/>
    </source>
</evidence>
<dbReference type="NCBIfam" id="NF008132">
    <property type="entry name" value="PRK10880.1"/>
    <property type="match status" value="1"/>
</dbReference>
<dbReference type="InterPro" id="IPR003651">
    <property type="entry name" value="Endonuclease3_FeS-loop_motif"/>
</dbReference>
<keyword evidence="9 16" id="KW-0378">Hydrolase</keyword>
<evidence type="ECO:0000256" key="1">
    <source>
        <dbReference type="ARBA" id="ARBA00000843"/>
    </source>
</evidence>
<dbReference type="InterPro" id="IPR000445">
    <property type="entry name" value="HhH_motif"/>
</dbReference>
<accession>A0AA51X5P7</accession>
<evidence type="ECO:0000256" key="7">
    <source>
        <dbReference type="ARBA" id="ARBA00022723"/>
    </source>
</evidence>
<feature type="domain" description="HhH-GPD" evidence="15">
    <location>
        <begin position="39"/>
        <end position="190"/>
    </location>
</feature>
<dbReference type="SMART" id="SM00478">
    <property type="entry name" value="ENDO3c"/>
    <property type="match status" value="1"/>
</dbReference>
<evidence type="ECO:0000256" key="11">
    <source>
        <dbReference type="ARBA" id="ARBA00023014"/>
    </source>
</evidence>
<dbReference type="Gene3D" id="3.90.79.10">
    <property type="entry name" value="Nucleoside Triphosphate Pyrophosphohydrolase"/>
    <property type="match status" value="1"/>
</dbReference>
<dbReference type="SMART" id="SM00525">
    <property type="entry name" value="FES"/>
    <property type="match status" value="1"/>
</dbReference>
<comment type="catalytic activity">
    <reaction evidence="1 14">
        <text>Hydrolyzes free adenine bases from 7,8-dihydro-8-oxoguanine:adenine mismatched double-stranded DNA, leaving an apurinic site.</text>
        <dbReference type="EC" id="3.2.2.31"/>
    </reaction>
</comment>
<dbReference type="CDD" id="cd03431">
    <property type="entry name" value="NUDIX_DNA_Glycosylase_C-MutY"/>
    <property type="match status" value="1"/>
</dbReference>
<dbReference type="Proteomes" id="UP001239782">
    <property type="component" value="Chromosome"/>
</dbReference>
<evidence type="ECO:0000256" key="6">
    <source>
        <dbReference type="ARBA" id="ARBA00022485"/>
    </source>
</evidence>
<dbReference type="RefSeq" id="WP_309201053.1">
    <property type="nucleotide sequence ID" value="NZ_CP133548.1"/>
</dbReference>
<comment type="function">
    <text evidence="2">Adenine glycosylase active on G-A mispairs. MutY also corrects error-prone DNA synthesis past GO lesions which are due to the oxidatively damaged form of guanine: 7,8-dihydro-8-oxoguanine (8-oxo-dGTP).</text>
</comment>
<dbReference type="InterPro" id="IPR003265">
    <property type="entry name" value="HhH-GPD_domain"/>
</dbReference>
<dbReference type="GO" id="GO:0000701">
    <property type="term" value="F:purine-specific mismatch base pair DNA N-glycosylase activity"/>
    <property type="evidence" value="ECO:0007669"/>
    <property type="project" value="UniProtKB-EC"/>
</dbReference>
<dbReference type="InterPro" id="IPR023170">
    <property type="entry name" value="HhH_base_excis_C"/>
</dbReference>
<keyword evidence="17" id="KW-1185">Reference proteome</keyword>
<dbReference type="PANTHER" id="PTHR42944">
    <property type="entry name" value="ADENINE DNA GLYCOSYLASE"/>
    <property type="match status" value="1"/>
</dbReference>
<keyword evidence="6" id="KW-0004">4Fe-4S</keyword>
<keyword evidence="7" id="KW-0479">Metal-binding</keyword>
<gene>
    <name evidence="16" type="primary">mutY</name>
    <name evidence="16" type="ORF">Q9312_11795</name>
</gene>
<dbReference type="KEGG" id="plei:Q9312_11795"/>
<dbReference type="InterPro" id="IPR044298">
    <property type="entry name" value="MIG/MutY"/>
</dbReference>
<dbReference type="InterPro" id="IPR015797">
    <property type="entry name" value="NUDIX_hydrolase-like_dom_sf"/>
</dbReference>
<dbReference type="InterPro" id="IPR005760">
    <property type="entry name" value="A/G_AdeGlyc_MutY"/>
</dbReference>
<dbReference type="FunFam" id="1.10.340.30:FF:000002">
    <property type="entry name" value="Adenine DNA glycosylase"/>
    <property type="match status" value="1"/>
</dbReference>
<evidence type="ECO:0000256" key="2">
    <source>
        <dbReference type="ARBA" id="ARBA00002933"/>
    </source>
</evidence>
<dbReference type="NCBIfam" id="TIGR01084">
    <property type="entry name" value="mutY"/>
    <property type="match status" value="1"/>
</dbReference>
<evidence type="ECO:0000313" key="16">
    <source>
        <dbReference type="EMBL" id="WMS85901.1"/>
    </source>
</evidence>
<dbReference type="Pfam" id="PF00633">
    <property type="entry name" value="HHH"/>
    <property type="match status" value="1"/>
</dbReference>
<dbReference type="CDD" id="cd00056">
    <property type="entry name" value="ENDO3c"/>
    <property type="match status" value="1"/>
</dbReference>
<dbReference type="InterPro" id="IPR029119">
    <property type="entry name" value="MutY_C"/>
</dbReference>
<dbReference type="Pfam" id="PF14815">
    <property type="entry name" value="NUDIX_4"/>
    <property type="match status" value="1"/>
</dbReference>
<evidence type="ECO:0000256" key="8">
    <source>
        <dbReference type="ARBA" id="ARBA00022763"/>
    </source>
</evidence>
<comment type="similarity">
    <text evidence="3 14">Belongs to the Nth/MutY family.</text>
</comment>
<keyword evidence="12" id="KW-0234">DNA repair</keyword>
<dbReference type="Pfam" id="PF00730">
    <property type="entry name" value="HhH-GPD"/>
    <property type="match status" value="1"/>
</dbReference>
<dbReference type="EMBL" id="CP133548">
    <property type="protein sequence ID" value="WMS85901.1"/>
    <property type="molecule type" value="Genomic_DNA"/>
</dbReference>
<evidence type="ECO:0000256" key="5">
    <source>
        <dbReference type="ARBA" id="ARBA00022023"/>
    </source>
</evidence>
<organism evidence="16 17">
    <name type="scientific">Pleionea litopenaei</name>
    <dbReference type="NCBI Taxonomy" id="3070815"/>
    <lineage>
        <taxon>Bacteria</taxon>
        <taxon>Pseudomonadati</taxon>
        <taxon>Pseudomonadota</taxon>
        <taxon>Gammaproteobacteria</taxon>
        <taxon>Oceanospirillales</taxon>
        <taxon>Pleioneaceae</taxon>
        <taxon>Pleionea</taxon>
    </lineage>
</organism>
<dbReference type="GO" id="GO:0035485">
    <property type="term" value="F:adenine/guanine mispair binding"/>
    <property type="evidence" value="ECO:0007669"/>
    <property type="project" value="TreeGrafter"/>
</dbReference>
<evidence type="ECO:0000256" key="3">
    <source>
        <dbReference type="ARBA" id="ARBA00008343"/>
    </source>
</evidence>
<dbReference type="Gene3D" id="1.10.1670.10">
    <property type="entry name" value="Helix-hairpin-Helix base-excision DNA repair enzymes (C-terminal)"/>
    <property type="match status" value="1"/>
</dbReference>
<dbReference type="SUPFAM" id="SSF55811">
    <property type="entry name" value="Nudix"/>
    <property type="match status" value="1"/>
</dbReference>
<dbReference type="Pfam" id="PF10576">
    <property type="entry name" value="EndIII_4Fe-2S"/>
    <property type="match status" value="1"/>
</dbReference>
<dbReference type="GO" id="GO:0006298">
    <property type="term" value="P:mismatch repair"/>
    <property type="evidence" value="ECO:0007669"/>
    <property type="project" value="TreeGrafter"/>
</dbReference>
<evidence type="ECO:0000256" key="9">
    <source>
        <dbReference type="ARBA" id="ARBA00022801"/>
    </source>
</evidence>
<dbReference type="GO" id="GO:0006284">
    <property type="term" value="P:base-excision repair"/>
    <property type="evidence" value="ECO:0007669"/>
    <property type="project" value="UniProtKB-UniRule"/>
</dbReference>
<reference evidence="16 17" key="1">
    <citation type="submission" date="2023-08" db="EMBL/GenBank/DDBJ databases">
        <title>Pleionea litopenaei sp. nov., isolated from stomach of juvenile Litopenaeus vannamei.</title>
        <authorList>
            <person name="Rho A.M."/>
            <person name="Hwang C.Y."/>
        </authorList>
    </citation>
    <scope>NUCLEOTIDE SEQUENCE [LARGE SCALE GENOMIC DNA]</scope>
    <source>
        <strain evidence="16 17">HL-JVS1</strain>
    </source>
</reference>
<evidence type="ECO:0000256" key="14">
    <source>
        <dbReference type="RuleBase" id="RU365096"/>
    </source>
</evidence>
<comment type="cofactor">
    <cofactor evidence="14">
        <name>[4Fe-4S] cluster</name>
        <dbReference type="ChEBI" id="CHEBI:49883"/>
    </cofactor>
    <text evidence="14">Binds 1 [4Fe-4S] cluster.</text>
</comment>
<dbReference type="GO" id="GO:0034039">
    <property type="term" value="F:8-oxo-7,8-dihydroguanine DNA N-glycosylase activity"/>
    <property type="evidence" value="ECO:0007669"/>
    <property type="project" value="TreeGrafter"/>
</dbReference>
<dbReference type="AlphaFoldDB" id="A0AA51X5P7"/>